<protein>
    <recommendedName>
        <fullName evidence="4">Zinc-ribbon domain-containing protein</fullName>
    </recommendedName>
</protein>
<evidence type="ECO:0008006" key="4">
    <source>
        <dbReference type="Google" id="ProtNLM"/>
    </source>
</evidence>
<dbReference type="AlphaFoldDB" id="A0A0C7R2P4"/>
<dbReference type="OrthoDB" id="9788304at2"/>
<reference evidence="2 3" key="1">
    <citation type="submission" date="2015-01" db="EMBL/GenBank/DDBJ databases">
        <authorList>
            <person name="Aslett A.Martin."/>
            <person name="De Silva Nishadi"/>
        </authorList>
    </citation>
    <scope>NUCLEOTIDE SEQUENCE [LARGE SCALE GENOMIC DNA]</scope>
    <source>
        <strain evidence="2 3">R28058</strain>
    </source>
</reference>
<proteinExistence type="predicted"/>
<keyword evidence="1" id="KW-0175">Coiled coil</keyword>
<organism evidence="2 3">
    <name type="scientific">Paraclostridium sordellii</name>
    <name type="common">Clostridium sordellii</name>
    <dbReference type="NCBI Taxonomy" id="1505"/>
    <lineage>
        <taxon>Bacteria</taxon>
        <taxon>Bacillati</taxon>
        <taxon>Bacillota</taxon>
        <taxon>Clostridia</taxon>
        <taxon>Peptostreptococcales</taxon>
        <taxon>Peptostreptococcaceae</taxon>
        <taxon>Paraclostridium</taxon>
    </lineage>
</organism>
<evidence type="ECO:0000313" key="2">
    <source>
        <dbReference type="EMBL" id="CEQ03473.1"/>
    </source>
</evidence>
<sequence>MSINCKNCKKTISEDSKFCFNCGVKIEKDVINENDEVLKFCDADKGFTKGELYAYSDRIEFVSKKVIKKMYYYNLKKVKKVFGIIDLKTIEGESEAFSVEDNVDEWIKLIDDRMIYSKENNLNIEVKKDITINLEKKEKENEKLENAYNEIKEFLKEKDGKVHIIMIKGKIHLPYEELSCEDRYTNEVDSVVSFMQDDGYEIIDVKYQLVGSSENQYSTLIMYK</sequence>
<dbReference type="RefSeq" id="WP_055341792.1">
    <property type="nucleotide sequence ID" value="NZ_CDNI01000003.1"/>
</dbReference>
<dbReference type="Proteomes" id="UP000049127">
    <property type="component" value="Unassembled WGS sequence"/>
</dbReference>
<gene>
    <name evidence="2" type="ORF">R28058_12061</name>
</gene>
<accession>A0A0C7R2P4</accession>
<name>A0A0C7R2P4_PARSO</name>
<dbReference type="EMBL" id="CEKZ01000003">
    <property type="protein sequence ID" value="CEQ03473.1"/>
    <property type="molecule type" value="Genomic_DNA"/>
</dbReference>
<evidence type="ECO:0000256" key="1">
    <source>
        <dbReference type="SAM" id="Coils"/>
    </source>
</evidence>
<evidence type="ECO:0000313" key="3">
    <source>
        <dbReference type="Proteomes" id="UP000049127"/>
    </source>
</evidence>
<feature type="coiled-coil region" evidence="1">
    <location>
        <begin position="127"/>
        <end position="157"/>
    </location>
</feature>